<reference evidence="2" key="1">
    <citation type="submission" date="2019-11" db="EMBL/GenBank/DDBJ databases">
        <title>Isolation and characterization of a novel species in the genus Sulfuriferula.</title>
        <authorList>
            <person name="Mochizuki J."/>
            <person name="Kojima H."/>
            <person name="Fukui M."/>
        </authorList>
    </citation>
    <scope>NUCLEOTIDE SEQUENCE [LARGE SCALE GENOMIC DNA]</scope>
    <source>
        <strain evidence="2">SGTM</strain>
    </source>
</reference>
<dbReference type="EMBL" id="AP021881">
    <property type="protein sequence ID" value="BBP01579.1"/>
    <property type="molecule type" value="Genomic_DNA"/>
</dbReference>
<sequence length="80" mass="9133">MGVVEMKHVHEAAAYDKWFRAEIEAAIVEADDPKTKWVPNEDANNSWAIKRAELLERIGNTHSKFKTSDYDIVVDMTISV</sequence>
<accession>A0A809RI49</accession>
<gene>
    <name evidence="1" type="ORF">SFSGTM_22870</name>
</gene>
<evidence type="ECO:0000313" key="2">
    <source>
        <dbReference type="Proteomes" id="UP000463939"/>
    </source>
</evidence>
<organism evidence="1 2">
    <name type="scientific">Sulfuriferula nivalis</name>
    <dbReference type="NCBI Taxonomy" id="2675298"/>
    <lineage>
        <taxon>Bacteria</taxon>
        <taxon>Pseudomonadati</taxon>
        <taxon>Pseudomonadota</taxon>
        <taxon>Betaproteobacteria</taxon>
        <taxon>Nitrosomonadales</taxon>
        <taxon>Sulfuricellaceae</taxon>
        <taxon>Sulfuriferula</taxon>
    </lineage>
</organism>
<evidence type="ECO:0000313" key="1">
    <source>
        <dbReference type="EMBL" id="BBP01579.1"/>
    </source>
</evidence>
<dbReference type="KEGG" id="sniv:SFSGTM_22870"/>
<name>A0A809RI49_9PROT</name>
<protein>
    <submittedName>
        <fullName evidence="1">Uncharacterized protein</fullName>
    </submittedName>
</protein>
<keyword evidence="2" id="KW-1185">Reference proteome</keyword>
<dbReference type="Gene3D" id="6.20.450.20">
    <property type="match status" value="1"/>
</dbReference>
<dbReference type="Proteomes" id="UP000463939">
    <property type="component" value="Chromosome"/>
</dbReference>
<dbReference type="AlphaFoldDB" id="A0A809RI49"/>
<proteinExistence type="predicted"/>